<keyword evidence="5 6" id="KW-0472">Membrane</keyword>
<dbReference type="Proteomes" id="UP000664303">
    <property type="component" value="Unassembled WGS sequence"/>
</dbReference>
<dbReference type="RefSeq" id="WP_206560620.1">
    <property type="nucleotide sequence ID" value="NZ_JAFKCZ010000007.1"/>
</dbReference>
<keyword evidence="3 6" id="KW-0812">Transmembrane</keyword>
<comment type="subcellular location">
    <subcellularLocation>
        <location evidence="1">Cell membrane</location>
        <topology evidence="1">Multi-pass membrane protein</topology>
    </subcellularLocation>
</comment>
<evidence type="ECO:0000256" key="5">
    <source>
        <dbReference type="ARBA" id="ARBA00023136"/>
    </source>
</evidence>
<feature type="transmembrane region" description="Helical" evidence="6">
    <location>
        <begin position="69"/>
        <end position="86"/>
    </location>
</feature>
<accession>A0A939IMM0</accession>
<evidence type="ECO:0000313" key="7">
    <source>
        <dbReference type="EMBL" id="MBN7797178.1"/>
    </source>
</evidence>
<evidence type="ECO:0000256" key="6">
    <source>
        <dbReference type="SAM" id="Phobius"/>
    </source>
</evidence>
<sequence length="127" mass="13488">MYRISLAQVALLLPACLLLALWDGVWGLSALCGGLVAVVPQAWFAARAFRYSGARSAQAVARSGYAGEVGKFLLSAAGFAAVFMLLRPVSGAAVFAGYLAMLAIQITGSWMLLRRPPAQRVQTQELD</sequence>
<dbReference type="InterPro" id="IPR005598">
    <property type="entry name" value="ATP_synth_I"/>
</dbReference>
<feature type="transmembrane region" description="Helical" evidence="6">
    <location>
        <begin position="92"/>
        <end position="113"/>
    </location>
</feature>
<organism evidence="7 8">
    <name type="scientific">Parahaliea mediterranea</name>
    <dbReference type="NCBI Taxonomy" id="651086"/>
    <lineage>
        <taxon>Bacteria</taxon>
        <taxon>Pseudomonadati</taxon>
        <taxon>Pseudomonadota</taxon>
        <taxon>Gammaproteobacteria</taxon>
        <taxon>Cellvibrionales</taxon>
        <taxon>Halieaceae</taxon>
        <taxon>Parahaliea</taxon>
    </lineage>
</organism>
<evidence type="ECO:0000256" key="4">
    <source>
        <dbReference type="ARBA" id="ARBA00022989"/>
    </source>
</evidence>
<proteinExistence type="predicted"/>
<dbReference type="EMBL" id="JAFKCZ010000007">
    <property type="protein sequence ID" value="MBN7797178.1"/>
    <property type="molecule type" value="Genomic_DNA"/>
</dbReference>
<evidence type="ECO:0000256" key="2">
    <source>
        <dbReference type="ARBA" id="ARBA00022475"/>
    </source>
</evidence>
<keyword evidence="4 6" id="KW-1133">Transmembrane helix</keyword>
<evidence type="ECO:0000256" key="3">
    <source>
        <dbReference type="ARBA" id="ARBA00022692"/>
    </source>
</evidence>
<dbReference type="AlphaFoldDB" id="A0A939IMM0"/>
<dbReference type="Pfam" id="PF03899">
    <property type="entry name" value="ATP-synt_I"/>
    <property type="match status" value="1"/>
</dbReference>
<comment type="caution">
    <text evidence="7">The sequence shown here is derived from an EMBL/GenBank/DDBJ whole genome shotgun (WGS) entry which is preliminary data.</text>
</comment>
<gene>
    <name evidence="7" type="ORF">JYP50_11275</name>
</gene>
<evidence type="ECO:0000313" key="8">
    <source>
        <dbReference type="Proteomes" id="UP000664303"/>
    </source>
</evidence>
<dbReference type="GO" id="GO:0005886">
    <property type="term" value="C:plasma membrane"/>
    <property type="evidence" value="ECO:0007669"/>
    <property type="project" value="UniProtKB-SubCell"/>
</dbReference>
<evidence type="ECO:0000256" key="1">
    <source>
        <dbReference type="ARBA" id="ARBA00004651"/>
    </source>
</evidence>
<protein>
    <submittedName>
        <fullName evidence="7">ATP synthase subunit I</fullName>
    </submittedName>
</protein>
<reference evidence="7" key="1">
    <citation type="submission" date="2021-02" db="EMBL/GenBank/DDBJ databases">
        <title>PHA producing bacteria isolated from coastal sediment in Guangdong, Shenzhen.</title>
        <authorList>
            <person name="Zheng W."/>
            <person name="Yu S."/>
            <person name="Huang Y."/>
        </authorList>
    </citation>
    <scope>NUCLEOTIDE SEQUENCE</scope>
    <source>
        <strain evidence="7">TN14-10</strain>
    </source>
</reference>
<feature type="transmembrane region" description="Helical" evidence="6">
    <location>
        <begin position="28"/>
        <end position="49"/>
    </location>
</feature>
<name>A0A939IMM0_9GAMM</name>
<keyword evidence="2" id="KW-1003">Cell membrane</keyword>
<keyword evidence="8" id="KW-1185">Reference proteome</keyword>